<dbReference type="PANTHER" id="PTHR33442">
    <property type="entry name" value="TRANS-3-HYDROXY-L-PROLINE DEHYDRATASE"/>
    <property type="match status" value="1"/>
</dbReference>
<comment type="similarity">
    <text evidence="1">Belongs to the proline racemase family.</text>
</comment>
<accession>A0A158C6P8</accession>
<evidence type="ECO:0000313" key="4">
    <source>
        <dbReference type="Proteomes" id="UP000054903"/>
    </source>
</evidence>
<dbReference type="PANTHER" id="PTHR33442:SF5">
    <property type="entry name" value="BIFUNCTIONAL TRANS-3-HYDROXY-L-PROLINE DEHYDRATASE_2-EPIMERASE"/>
    <property type="match status" value="1"/>
</dbReference>
<keyword evidence="4" id="KW-1185">Reference proteome</keyword>
<dbReference type="PIRSF" id="PIRSF029792">
    <property type="entry name" value="Pro_racemase"/>
    <property type="match status" value="1"/>
</dbReference>
<dbReference type="RefSeq" id="WP_061135880.1">
    <property type="nucleotide sequence ID" value="NZ_FCNX02000009.1"/>
</dbReference>
<dbReference type="OrthoDB" id="181267at2"/>
<dbReference type="AlphaFoldDB" id="A0A158C6P8"/>
<organism evidence="3 4">
    <name type="scientific">Caballeronia fortuita</name>
    <dbReference type="NCBI Taxonomy" id="1777138"/>
    <lineage>
        <taxon>Bacteria</taxon>
        <taxon>Pseudomonadati</taxon>
        <taxon>Pseudomonadota</taxon>
        <taxon>Betaproteobacteria</taxon>
        <taxon>Burkholderiales</taxon>
        <taxon>Burkholderiaceae</taxon>
        <taxon>Caballeronia</taxon>
    </lineage>
</organism>
<evidence type="ECO:0000256" key="2">
    <source>
        <dbReference type="PIRSR" id="PIRSR029792-1"/>
    </source>
</evidence>
<proteinExistence type="inferred from homology"/>
<feature type="active site" description="Proton donor" evidence="2">
    <location>
        <position position="257"/>
    </location>
</feature>
<evidence type="ECO:0000256" key="1">
    <source>
        <dbReference type="ARBA" id="ARBA00007529"/>
    </source>
</evidence>
<dbReference type="Proteomes" id="UP000054903">
    <property type="component" value="Unassembled WGS sequence"/>
</dbReference>
<name>A0A158C6P8_9BURK</name>
<reference evidence="3" key="1">
    <citation type="submission" date="2016-01" db="EMBL/GenBank/DDBJ databases">
        <authorList>
            <person name="Peeters C."/>
        </authorList>
    </citation>
    <scope>NUCLEOTIDE SEQUENCE</scope>
    <source>
        <strain evidence="3">LMG 29320</strain>
    </source>
</reference>
<dbReference type="Pfam" id="PF05544">
    <property type="entry name" value="Pro_racemase"/>
    <property type="match status" value="1"/>
</dbReference>
<dbReference type="SUPFAM" id="SSF54506">
    <property type="entry name" value="Diaminopimelate epimerase-like"/>
    <property type="match status" value="1"/>
</dbReference>
<dbReference type="STRING" id="1777138.AWB77_03712"/>
<protein>
    <submittedName>
        <fullName evidence="3">Proline racemase</fullName>
    </submittedName>
</protein>
<sequence>MRWNRTLTVVNCHAEGEVGNVVTGCVFDVPGATMFDKMMHLEEVRDDLRRICIFEPRGSANQTVNFILPATDPRAQMGYVIAESTEYPAMSGSNTMCVATVLLETGILPMTEPVTELVLEAPAGLIHLRCSCANGKVTKVEFTNQPAFANHLDRTIEVEGIGSLSVDVGYGGMTYVIVDAEKLGFRIAPDEARELCELGQVIKAAAAEQLPSPHPLNPLIKGITMTEFIGPLARESGVLKSRNTVIVSPGRCDRSPCGTGTSARLAVMHAKGLIDVGETFLHESIIGSVFESRIESVTRLGDVPAVVPVVAGQAWITAISQVGVDPTDRFQTGFTLADTWCEAVDDKLIKSRAGSRRDE</sequence>
<feature type="active site" description="Proton acceptor" evidence="2">
    <location>
        <position position="91"/>
    </location>
</feature>
<dbReference type="Gene3D" id="3.10.310.10">
    <property type="entry name" value="Diaminopimelate Epimerase, Chain A, domain 1"/>
    <property type="match status" value="2"/>
</dbReference>
<evidence type="ECO:0000313" key="3">
    <source>
        <dbReference type="EMBL" id="SAK78003.1"/>
    </source>
</evidence>
<gene>
    <name evidence="3" type="ORF">AWB77_03712</name>
</gene>
<comment type="caution">
    <text evidence="3">The sequence shown here is derived from an EMBL/GenBank/DDBJ whole genome shotgun (WGS) entry which is preliminary data.</text>
</comment>
<dbReference type="SFLD" id="SFLDS00028">
    <property type="entry name" value="Proline_Racemase"/>
    <property type="match status" value="1"/>
</dbReference>
<dbReference type="InterPro" id="IPR008794">
    <property type="entry name" value="Pro_racemase_fam"/>
</dbReference>
<dbReference type="GO" id="GO:0047580">
    <property type="term" value="F:4-hydroxyproline epimerase activity"/>
    <property type="evidence" value="ECO:0007669"/>
    <property type="project" value="TreeGrafter"/>
</dbReference>
<dbReference type="FunFam" id="3.10.310.10:FF:000005">
    <property type="entry name" value="Proline racemase"/>
    <property type="match status" value="1"/>
</dbReference>
<dbReference type="EMBL" id="FCNX02000009">
    <property type="protein sequence ID" value="SAK78003.1"/>
    <property type="molecule type" value="Genomic_DNA"/>
</dbReference>